<sequence length="284" mass="30049">MLAAAVLAVAAGVTAGAVALTADGPAPPGQAGEPPRGDLLLGPVVQPVAVQYALDPPSAGDGLRRLADGISAAPYDGKSGRYTYIHTVGWNAVIDAEPGGDSQVIYPQDKQRWYLADGSGRITVTPLAPVYPNERSRQYWQRHEADPTPGVQHDDLPAGKAGPRQPLSTGADRLAKRLSMGADPQSVFLAVRDVYSYYAVPQEARARILHILADVPGVSWRGTVTDRAGRPGQAVSVDTATTRELLIFDPETGALLAWEQVERPTETVAGATVIVGYDRTDRLG</sequence>
<dbReference type="EMBL" id="BLPG01000001">
    <property type="protein sequence ID" value="GFJ94049.1"/>
    <property type="molecule type" value="Genomic_DNA"/>
</dbReference>
<reference evidence="3 4" key="1">
    <citation type="submission" date="2020-03" db="EMBL/GenBank/DDBJ databases">
        <title>Whole genome shotgun sequence of Phytohabitans rumicis NBRC 108638.</title>
        <authorList>
            <person name="Komaki H."/>
            <person name="Tamura T."/>
        </authorList>
    </citation>
    <scope>NUCLEOTIDE SEQUENCE [LARGE SCALE GENOMIC DNA]</scope>
    <source>
        <strain evidence="3 4">NBRC 108638</strain>
    </source>
</reference>
<protein>
    <recommendedName>
        <fullName evidence="5">CU044_5270 family protein</fullName>
    </recommendedName>
</protein>
<organism evidence="3 4">
    <name type="scientific">Phytohabitans rumicis</name>
    <dbReference type="NCBI Taxonomy" id="1076125"/>
    <lineage>
        <taxon>Bacteria</taxon>
        <taxon>Bacillati</taxon>
        <taxon>Actinomycetota</taxon>
        <taxon>Actinomycetes</taxon>
        <taxon>Micromonosporales</taxon>
        <taxon>Micromonosporaceae</taxon>
    </lineage>
</organism>
<feature type="compositionally biased region" description="Basic and acidic residues" evidence="1">
    <location>
        <begin position="145"/>
        <end position="157"/>
    </location>
</feature>
<keyword evidence="4" id="KW-1185">Reference proteome</keyword>
<name>A0A6V8LHH1_9ACTN</name>
<evidence type="ECO:0008006" key="5">
    <source>
        <dbReference type="Google" id="ProtNLM"/>
    </source>
</evidence>
<feature type="signal peptide" evidence="2">
    <location>
        <begin position="1"/>
        <end position="19"/>
    </location>
</feature>
<gene>
    <name evidence="3" type="ORF">Prum_076910</name>
</gene>
<reference evidence="3 4" key="2">
    <citation type="submission" date="2020-03" db="EMBL/GenBank/DDBJ databases">
        <authorList>
            <person name="Ichikawa N."/>
            <person name="Kimura A."/>
            <person name="Kitahashi Y."/>
            <person name="Uohara A."/>
        </authorList>
    </citation>
    <scope>NUCLEOTIDE SEQUENCE [LARGE SCALE GENOMIC DNA]</scope>
    <source>
        <strain evidence="3 4">NBRC 108638</strain>
    </source>
</reference>
<evidence type="ECO:0000256" key="2">
    <source>
        <dbReference type="SAM" id="SignalP"/>
    </source>
</evidence>
<evidence type="ECO:0000313" key="4">
    <source>
        <dbReference type="Proteomes" id="UP000482960"/>
    </source>
</evidence>
<dbReference type="InterPro" id="IPR047789">
    <property type="entry name" value="CU044_5270-like"/>
</dbReference>
<comment type="caution">
    <text evidence="3">The sequence shown here is derived from an EMBL/GenBank/DDBJ whole genome shotgun (WGS) entry which is preliminary data.</text>
</comment>
<accession>A0A6V8LHH1</accession>
<proteinExistence type="predicted"/>
<evidence type="ECO:0000313" key="3">
    <source>
        <dbReference type="EMBL" id="GFJ94049.1"/>
    </source>
</evidence>
<dbReference type="AlphaFoldDB" id="A0A6V8LHH1"/>
<dbReference type="NCBIfam" id="NF038083">
    <property type="entry name" value="CU044_5270_fam"/>
    <property type="match status" value="1"/>
</dbReference>
<evidence type="ECO:0000256" key="1">
    <source>
        <dbReference type="SAM" id="MobiDB-lite"/>
    </source>
</evidence>
<feature type="chain" id="PRO_5039522885" description="CU044_5270 family protein" evidence="2">
    <location>
        <begin position="20"/>
        <end position="284"/>
    </location>
</feature>
<keyword evidence="2" id="KW-0732">Signal</keyword>
<feature type="region of interest" description="Disordered" evidence="1">
    <location>
        <begin position="145"/>
        <end position="169"/>
    </location>
</feature>
<dbReference type="Proteomes" id="UP000482960">
    <property type="component" value="Unassembled WGS sequence"/>
</dbReference>